<dbReference type="SUPFAM" id="SSF53335">
    <property type="entry name" value="S-adenosyl-L-methionine-dependent methyltransferases"/>
    <property type="match status" value="1"/>
</dbReference>
<dbReference type="CDD" id="cd02440">
    <property type="entry name" value="AdoMet_MTases"/>
    <property type="match status" value="1"/>
</dbReference>
<evidence type="ECO:0000313" key="3">
    <source>
        <dbReference type="Proteomes" id="UP001595783"/>
    </source>
</evidence>
<dbReference type="RefSeq" id="WP_233708953.1">
    <property type="nucleotide sequence ID" value="NZ_FZMF01000007.1"/>
</dbReference>
<dbReference type="EMBL" id="JBHRZO010000053">
    <property type="protein sequence ID" value="MFC3848431.1"/>
    <property type="molecule type" value="Genomic_DNA"/>
</dbReference>
<gene>
    <name evidence="2" type="ORF">ACFOPX_07905</name>
</gene>
<dbReference type="Gene3D" id="3.40.50.150">
    <property type="entry name" value="Vaccinia Virus protein VP39"/>
    <property type="match status" value="1"/>
</dbReference>
<dbReference type="GO" id="GO:0032259">
    <property type="term" value="P:methylation"/>
    <property type="evidence" value="ECO:0007669"/>
    <property type="project" value="UniProtKB-KW"/>
</dbReference>
<comment type="caution">
    <text evidence="2">The sequence shown here is derived from an EMBL/GenBank/DDBJ whole genome shotgun (WGS) entry which is preliminary data.</text>
</comment>
<evidence type="ECO:0000259" key="1">
    <source>
        <dbReference type="Pfam" id="PF13649"/>
    </source>
</evidence>
<dbReference type="InterPro" id="IPR041698">
    <property type="entry name" value="Methyltransf_25"/>
</dbReference>
<proteinExistence type="predicted"/>
<accession>A0ABV7ZLY3</accession>
<keyword evidence="3" id="KW-1185">Reference proteome</keyword>
<dbReference type="Proteomes" id="UP001595783">
    <property type="component" value="Unassembled WGS sequence"/>
</dbReference>
<keyword evidence="2" id="KW-0808">Transferase</keyword>
<dbReference type="Pfam" id="PF13649">
    <property type="entry name" value="Methyltransf_25"/>
    <property type="match status" value="1"/>
</dbReference>
<name>A0ABV7ZLY3_9HELI</name>
<protein>
    <submittedName>
        <fullName evidence="2">Methyltransferase domain-containing protein</fullName>
    </submittedName>
</protein>
<reference evidence="3" key="1">
    <citation type="journal article" date="2019" name="Int. J. Syst. Evol. Microbiol.">
        <title>The Global Catalogue of Microorganisms (GCM) 10K type strain sequencing project: providing services to taxonomists for standard genome sequencing and annotation.</title>
        <authorList>
            <consortium name="The Broad Institute Genomics Platform"/>
            <consortium name="The Broad Institute Genome Sequencing Center for Infectious Disease"/>
            <person name="Wu L."/>
            <person name="Ma J."/>
        </authorList>
    </citation>
    <scope>NUCLEOTIDE SEQUENCE [LARGE SCALE GENOMIC DNA]</scope>
    <source>
        <strain evidence="3">CCUG 53816</strain>
    </source>
</reference>
<dbReference type="GO" id="GO:0008168">
    <property type="term" value="F:methyltransferase activity"/>
    <property type="evidence" value="ECO:0007669"/>
    <property type="project" value="UniProtKB-KW"/>
</dbReference>
<dbReference type="InterPro" id="IPR029063">
    <property type="entry name" value="SAM-dependent_MTases_sf"/>
</dbReference>
<organism evidence="2 3">
    <name type="scientific">Helicobacter baculiformis</name>
    <dbReference type="NCBI Taxonomy" id="427351"/>
    <lineage>
        <taxon>Bacteria</taxon>
        <taxon>Pseudomonadati</taxon>
        <taxon>Campylobacterota</taxon>
        <taxon>Epsilonproteobacteria</taxon>
        <taxon>Campylobacterales</taxon>
        <taxon>Helicobacteraceae</taxon>
        <taxon>Helicobacter</taxon>
    </lineage>
</organism>
<keyword evidence="2" id="KW-0489">Methyltransferase</keyword>
<evidence type="ECO:0000313" key="2">
    <source>
        <dbReference type="EMBL" id="MFC3848431.1"/>
    </source>
</evidence>
<feature type="domain" description="Methyltransferase" evidence="1">
    <location>
        <begin position="44"/>
        <end position="131"/>
    </location>
</feature>
<sequence>MQREIEPYSFGKRAKSYARHAGVQQRIAARLLQECAPQCCARMVDLGCGQGSVLNALPFFEIHVGEFIGVDRALEMLQEHPRACARVDRVRLICQDFETWETLPCSLLVSASALQWARDLDALCAKLARACTHIALAIHTRASLQEVHAFLGTNSPLRGCEEVLDILKARFEGFEKRLWVERFQQSFDGRAPFLAQLKYAGLLGGGLDFKRAKALRFQAPYESLSYEVVFLVGHLQKGLA</sequence>